<proteinExistence type="predicted"/>
<evidence type="ECO:0000313" key="2">
    <source>
        <dbReference type="Proteomes" id="UP001319121"/>
    </source>
</evidence>
<dbReference type="Proteomes" id="UP001319121">
    <property type="component" value="Chromosome"/>
</dbReference>
<name>A0AAN1T0A7_9PROT</name>
<protein>
    <submittedName>
        <fullName evidence="1">Uncharacterized protein</fullName>
    </submittedName>
</protein>
<organism evidence="1 2">
    <name type="scientific">Ferrigenium kumadai</name>
    <dbReference type="NCBI Taxonomy" id="1682490"/>
    <lineage>
        <taxon>Bacteria</taxon>
        <taxon>Pseudomonadati</taxon>
        <taxon>Pseudomonadota</taxon>
        <taxon>Betaproteobacteria</taxon>
        <taxon>Nitrosomonadales</taxon>
        <taxon>Gallionellaceae</taxon>
        <taxon>Ferrigenium</taxon>
    </lineage>
</organism>
<dbReference type="AlphaFoldDB" id="A0AAN1T0A7"/>
<gene>
    <name evidence="1" type="ORF">FGKAn22_11880</name>
</gene>
<reference evidence="1 2" key="1">
    <citation type="submission" date="2019-03" db="EMBL/GenBank/DDBJ databases">
        <title>Complete genome sequence of Ferrigenium kumadai strain An22, a microaerophilic iron-oxidizing bacterium isolated from a paddy field soil.</title>
        <authorList>
            <person name="Watanabe T."/>
            <person name="Asakawa S."/>
        </authorList>
    </citation>
    <scope>NUCLEOTIDE SEQUENCE [LARGE SCALE GENOMIC DNA]</scope>
    <source>
        <strain evidence="1 2">An22</strain>
    </source>
</reference>
<evidence type="ECO:0000313" key="1">
    <source>
        <dbReference type="EMBL" id="BBI99495.1"/>
    </source>
</evidence>
<dbReference type="EMBL" id="AP019536">
    <property type="protein sequence ID" value="BBI99495.1"/>
    <property type="molecule type" value="Genomic_DNA"/>
</dbReference>
<keyword evidence="2" id="KW-1185">Reference proteome</keyword>
<sequence>MFSGNHRYHKVDIARGQLETAIRLFLVDGCNMFSAITLAAAAGEILHGLVLNAGKEPFVDYVIKVNDFRKPGDTPKRSSVISHIHNLLFVNALKHHDKKTEAHVEFDAEECALAAILKAIVDYETLTGEHTEAMKTFLTWTKLNLNSERIMSDFEKAPDHFKKL</sequence>
<accession>A0AAN1T0A7</accession>
<dbReference type="KEGG" id="fku:FGKAn22_11880"/>